<feature type="transmembrane region" description="Helical" evidence="7">
    <location>
        <begin position="39"/>
        <end position="59"/>
    </location>
</feature>
<reference evidence="8" key="1">
    <citation type="submission" date="2020-04" db="EMBL/GenBank/DDBJ databases">
        <authorList>
            <person name="Alioto T."/>
            <person name="Alioto T."/>
            <person name="Gomez Garrido J."/>
        </authorList>
    </citation>
    <scope>NUCLEOTIDE SEQUENCE</scope>
    <source>
        <strain evidence="8">A484AB</strain>
    </source>
</reference>
<dbReference type="GO" id="GO:1902742">
    <property type="term" value="P:apoptotic process involved in development"/>
    <property type="evidence" value="ECO:0007669"/>
    <property type="project" value="TreeGrafter"/>
</dbReference>
<dbReference type="PANTHER" id="PTHR16024:SF6">
    <property type="entry name" value="XK-RELATED PROTEIN"/>
    <property type="match status" value="1"/>
</dbReference>
<evidence type="ECO:0000313" key="8">
    <source>
        <dbReference type="EMBL" id="CAB4022124.1"/>
    </source>
</evidence>
<keyword evidence="6 7" id="KW-0472">Membrane</keyword>
<dbReference type="AlphaFoldDB" id="A0A6S7IS30"/>
<evidence type="ECO:0000256" key="5">
    <source>
        <dbReference type="ARBA" id="ARBA00022989"/>
    </source>
</evidence>
<feature type="transmembrane region" description="Helical" evidence="7">
    <location>
        <begin position="206"/>
        <end position="228"/>
    </location>
</feature>
<sequence length="397" mass="45197">MRGKKELFFLIVGVVLFVFDLVTDSLVAVKFWSTGDYKWFALSLALIIFPLWIVNVCAVSCYQNRGLTDCCFRKCGDNCLIFSCWPLLRRHAQEFKQWKEAYWDNSPCEDNCNECNCQDCEQYREGISDCNNSAYEFAWLRFIETLTESTPQWIFQVYIMLSGWDFPWLTVLSAVVSLFSLAWSTTTLEKARVTKEGHNFTKKATGLYFCFQLLVLGPRLFVIAIYAYAFKGQVFVVLFGLWVLGSALLACLTYGYLMFTMTFAVERCCDPSLGSVAKILEKFVLSLALTLFVSETVLQSLGFESLVMHGLFFLAKSVENGFLVYRVVFQSDAEHVNVLEPIAWSLVGIGFIFGVISFVVRYVLKRREEAVNNESLTEVQENAFHLPGSGVISQPTE</sequence>
<keyword evidence="5 7" id="KW-1133">Transmembrane helix</keyword>
<evidence type="ECO:0000256" key="6">
    <source>
        <dbReference type="ARBA" id="ARBA00023136"/>
    </source>
</evidence>
<dbReference type="InterPro" id="IPR050895">
    <property type="entry name" value="XK-related_scramblase"/>
</dbReference>
<dbReference type="PANTHER" id="PTHR16024">
    <property type="entry name" value="XK-RELATED PROTEIN"/>
    <property type="match status" value="1"/>
</dbReference>
<comment type="caution">
    <text evidence="8">The sequence shown here is derived from an EMBL/GenBank/DDBJ whole genome shotgun (WGS) entry which is preliminary data.</text>
</comment>
<dbReference type="GO" id="GO:0070782">
    <property type="term" value="P:phosphatidylserine exposure on apoptotic cell surface"/>
    <property type="evidence" value="ECO:0007669"/>
    <property type="project" value="TreeGrafter"/>
</dbReference>
<evidence type="ECO:0000256" key="2">
    <source>
        <dbReference type="ARBA" id="ARBA00008789"/>
    </source>
</evidence>
<proteinExistence type="inferred from homology"/>
<comment type="similarity">
    <text evidence="2 7">Belongs to the XK family.</text>
</comment>
<comment type="subcellular location">
    <subcellularLocation>
        <location evidence="1">Cell membrane</location>
        <topology evidence="1">Multi-pass membrane protein</topology>
    </subcellularLocation>
    <subcellularLocation>
        <location evidence="7">Membrane</location>
        <topology evidence="7">Multi-pass membrane protein</topology>
    </subcellularLocation>
</comment>
<feature type="transmembrane region" description="Helical" evidence="7">
    <location>
        <begin position="166"/>
        <end position="186"/>
    </location>
</feature>
<evidence type="ECO:0000256" key="1">
    <source>
        <dbReference type="ARBA" id="ARBA00004651"/>
    </source>
</evidence>
<feature type="transmembrane region" description="Helical" evidence="7">
    <location>
        <begin position="341"/>
        <end position="364"/>
    </location>
</feature>
<accession>A0A6S7IS30</accession>
<name>A0A6S7IS30_PARCT</name>
<gene>
    <name evidence="8" type="ORF">PACLA_8A059946</name>
</gene>
<evidence type="ECO:0000313" key="9">
    <source>
        <dbReference type="Proteomes" id="UP001152795"/>
    </source>
</evidence>
<dbReference type="OrthoDB" id="5955564at2759"/>
<dbReference type="Proteomes" id="UP001152795">
    <property type="component" value="Unassembled WGS sequence"/>
</dbReference>
<keyword evidence="4 7" id="KW-0812">Transmembrane</keyword>
<feature type="transmembrane region" description="Helical" evidence="7">
    <location>
        <begin position="235"/>
        <end position="259"/>
    </location>
</feature>
<evidence type="ECO:0000256" key="3">
    <source>
        <dbReference type="ARBA" id="ARBA00022475"/>
    </source>
</evidence>
<organism evidence="8 9">
    <name type="scientific">Paramuricea clavata</name>
    <name type="common">Red gorgonian</name>
    <name type="synonym">Violescent sea-whip</name>
    <dbReference type="NCBI Taxonomy" id="317549"/>
    <lineage>
        <taxon>Eukaryota</taxon>
        <taxon>Metazoa</taxon>
        <taxon>Cnidaria</taxon>
        <taxon>Anthozoa</taxon>
        <taxon>Octocorallia</taxon>
        <taxon>Malacalcyonacea</taxon>
        <taxon>Plexauridae</taxon>
        <taxon>Paramuricea</taxon>
    </lineage>
</organism>
<keyword evidence="3" id="KW-1003">Cell membrane</keyword>
<feature type="transmembrane region" description="Helical" evidence="7">
    <location>
        <begin position="7"/>
        <end position="33"/>
    </location>
</feature>
<dbReference type="GO" id="GO:0005886">
    <property type="term" value="C:plasma membrane"/>
    <property type="evidence" value="ECO:0007669"/>
    <property type="project" value="UniProtKB-SubCell"/>
</dbReference>
<dbReference type="EMBL" id="CACRXK020011817">
    <property type="protein sequence ID" value="CAB4022124.1"/>
    <property type="molecule type" value="Genomic_DNA"/>
</dbReference>
<evidence type="ECO:0000256" key="7">
    <source>
        <dbReference type="RuleBase" id="RU910716"/>
    </source>
</evidence>
<dbReference type="GO" id="GO:0043652">
    <property type="term" value="P:engulfment of apoptotic cell"/>
    <property type="evidence" value="ECO:0007669"/>
    <property type="project" value="TreeGrafter"/>
</dbReference>
<protein>
    <recommendedName>
        <fullName evidence="7">XK-related protein</fullName>
    </recommendedName>
</protein>
<evidence type="ECO:0000256" key="4">
    <source>
        <dbReference type="ARBA" id="ARBA00022692"/>
    </source>
</evidence>
<dbReference type="Pfam" id="PF09815">
    <property type="entry name" value="XK-related"/>
    <property type="match status" value="1"/>
</dbReference>
<dbReference type="InterPro" id="IPR018629">
    <property type="entry name" value="XK-rel"/>
</dbReference>
<keyword evidence="9" id="KW-1185">Reference proteome</keyword>